<keyword evidence="3" id="KW-0819">tRNA processing</keyword>
<dbReference type="InterPro" id="IPR032828">
    <property type="entry name" value="PolyA_RNA-bd"/>
</dbReference>
<sequence length="418" mass="44926">MTPNITLDPGAATLLAQLHAAGYKAYAVGGCVRDSLLGKAPADWDLCTSARPEQVLLLFGEEQCIPTGLKHGTVTVRQGDSFYEITTFRVEGAYSDGRHPDKVDFVADVTQDLARRDFTINAMAYNEKEGLVDPFGGRADLAARQVRAVGDPARRFAEDSLRILRLYRFGAREEFSLDPATRAAALALRGGLKNISAERILQEVSKLLLAPRPGRWLEPALMEVIFPALDPLGQPGRFSACCAAIDAAPADLPVRFAALLGSLGREGAGQALRSLRPSNELLKQVSELAAEWDFTPAGTPAARRVQARHLLARLSPPQTARLVALGRARTGGPEWNALGETLETLTNENACCRIGQLAIGGQELQALGFGPGRALGQALAALLEQVLDEKIPNEKAALLTAARALLAHTQEERQDHIP</sequence>
<dbReference type="Gene3D" id="3.30.460.10">
    <property type="entry name" value="Beta Polymerase, domain 2"/>
    <property type="match status" value="1"/>
</dbReference>
<dbReference type="Pfam" id="PF12627">
    <property type="entry name" value="PolyA_pol_RNAbd"/>
    <property type="match status" value="1"/>
</dbReference>
<evidence type="ECO:0000259" key="11">
    <source>
        <dbReference type="Pfam" id="PF12627"/>
    </source>
</evidence>
<comment type="caution">
    <text evidence="13">The sequence shown here is derived from an EMBL/GenBank/DDBJ whole genome shotgun (WGS) entry which is preliminary data.</text>
</comment>
<keyword evidence="5" id="KW-0479">Metal-binding</keyword>
<dbReference type="GO" id="GO:0008033">
    <property type="term" value="P:tRNA processing"/>
    <property type="evidence" value="ECO:0007669"/>
    <property type="project" value="UniProtKB-KW"/>
</dbReference>
<evidence type="ECO:0000256" key="5">
    <source>
        <dbReference type="ARBA" id="ARBA00022723"/>
    </source>
</evidence>
<evidence type="ECO:0000313" key="13">
    <source>
        <dbReference type="EMBL" id="GJN63886.1"/>
    </source>
</evidence>
<keyword evidence="6" id="KW-0547">Nucleotide-binding</keyword>
<comment type="cofactor">
    <cofactor evidence="1">
        <name>Mg(2+)</name>
        <dbReference type="ChEBI" id="CHEBI:18420"/>
    </cofactor>
</comment>
<evidence type="ECO:0000256" key="6">
    <source>
        <dbReference type="ARBA" id="ARBA00022741"/>
    </source>
</evidence>
<organism evidence="13 14">
    <name type="scientific">Faecalibacterium gallinarum</name>
    <dbReference type="NCBI Taxonomy" id="2903556"/>
    <lineage>
        <taxon>Bacteria</taxon>
        <taxon>Bacillati</taxon>
        <taxon>Bacillota</taxon>
        <taxon>Clostridia</taxon>
        <taxon>Eubacteriales</taxon>
        <taxon>Oscillospiraceae</taxon>
        <taxon>Faecalibacterium</taxon>
    </lineage>
</organism>
<evidence type="ECO:0000256" key="2">
    <source>
        <dbReference type="ARBA" id="ARBA00022679"/>
    </source>
</evidence>
<evidence type="ECO:0000256" key="3">
    <source>
        <dbReference type="ARBA" id="ARBA00022694"/>
    </source>
</evidence>
<dbReference type="Gene3D" id="1.10.246.80">
    <property type="match status" value="1"/>
</dbReference>
<dbReference type="GO" id="GO:0000166">
    <property type="term" value="F:nucleotide binding"/>
    <property type="evidence" value="ECO:0007669"/>
    <property type="project" value="UniProtKB-KW"/>
</dbReference>
<evidence type="ECO:0000256" key="9">
    <source>
        <dbReference type="RuleBase" id="RU003953"/>
    </source>
</evidence>
<dbReference type="Proteomes" id="UP001055185">
    <property type="component" value="Unassembled WGS sequence"/>
</dbReference>
<keyword evidence="2 9" id="KW-0808">Transferase</keyword>
<feature type="domain" description="Poly A polymerase head" evidence="10">
    <location>
        <begin position="25"/>
        <end position="147"/>
    </location>
</feature>
<keyword evidence="14" id="KW-1185">Reference proteome</keyword>
<dbReference type="GO" id="GO:0046872">
    <property type="term" value="F:metal ion binding"/>
    <property type="evidence" value="ECO:0007669"/>
    <property type="project" value="UniProtKB-KW"/>
</dbReference>
<dbReference type="InterPro" id="IPR032810">
    <property type="entry name" value="CCA-adding_enz_C"/>
</dbReference>
<dbReference type="PANTHER" id="PTHR46173">
    <property type="entry name" value="CCA TRNA NUCLEOTIDYLTRANSFERASE 1, MITOCHONDRIAL"/>
    <property type="match status" value="1"/>
</dbReference>
<dbReference type="Gene3D" id="1.10.3090.10">
    <property type="entry name" value="cca-adding enzyme, domain 2"/>
    <property type="match status" value="1"/>
</dbReference>
<evidence type="ECO:0000256" key="1">
    <source>
        <dbReference type="ARBA" id="ARBA00001946"/>
    </source>
</evidence>
<dbReference type="SUPFAM" id="SSF81301">
    <property type="entry name" value="Nucleotidyltransferase"/>
    <property type="match status" value="1"/>
</dbReference>
<dbReference type="InterPro" id="IPR050264">
    <property type="entry name" value="Bact_CCA-adding_enz_type3_sf"/>
</dbReference>
<dbReference type="SUPFAM" id="SSF81891">
    <property type="entry name" value="Poly A polymerase C-terminal region-like"/>
    <property type="match status" value="1"/>
</dbReference>
<proteinExistence type="inferred from homology"/>
<evidence type="ECO:0000313" key="14">
    <source>
        <dbReference type="Proteomes" id="UP001055185"/>
    </source>
</evidence>
<dbReference type="GO" id="GO:0016779">
    <property type="term" value="F:nucleotidyltransferase activity"/>
    <property type="evidence" value="ECO:0007669"/>
    <property type="project" value="UniProtKB-KW"/>
</dbReference>
<name>A0AA37MUC6_9FIRM</name>
<reference evidence="13" key="1">
    <citation type="journal article" date="2022" name="Int. J. Syst. Evol. Microbiol.">
        <title>Genome-based, phenotypic and chemotaxonomic classification of Faecalibacterium strains: proposal of three novel species Faecalibacterium duncaniae sp. nov., Faecalibacterium hattorii sp. nov. and Faecalibacterium gallinarum sp. nov. .</title>
        <authorList>
            <person name="Sakamoto M."/>
            <person name="Sakurai N."/>
            <person name="Tanno H."/>
            <person name="Iino T."/>
            <person name="Ohkuma M."/>
            <person name="Endo A."/>
        </authorList>
    </citation>
    <scope>NUCLEOTIDE SEQUENCE</scope>
    <source>
        <strain evidence="13">JCM 17207</strain>
    </source>
</reference>
<keyword evidence="4" id="KW-0548">Nucleotidyltransferase</keyword>
<dbReference type="InterPro" id="IPR043519">
    <property type="entry name" value="NT_sf"/>
</dbReference>
<evidence type="ECO:0008006" key="15">
    <source>
        <dbReference type="Google" id="ProtNLM"/>
    </source>
</evidence>
<evidence type="ECO:0000259" key="12">
    <source>
        <dbReference type="Pfam" id="PF13735"/>
    </source>
</evidence>
<dbReference type="Pfam" id="PF13735">
    <property type="entry name" value="tRNA_NucTran2_2"/>
    <property type="match status" value="1"/>
</dbReference>
<comment type="similarity">
    <text evidence="9">Belongs to the tRNA nucleotidyltransferase/poly(A) polymerase family.</text>
</comment>
<feature type="domain" description="CCA-adding enzyme C-terminal" evidence="12">
    <location>
        <begin position="355"/>
        <end position="401"/>
    </location>
</feature>
<feature type="domain" description="tRNA nucleotidyltransferase/poly(A) polymerase RNA and SrmB- binding" evidence="11">
    <location>
        <begin position="175"/>
        <end position="230"/>
    </location>
</feature>
<gene>
    <name evidence="13" type="ORF">JCM17207_05110</name>
</gene>
<evidence type="ECO:0000259" key="10">
    <source>
        <dbReference type="Pfam" id="PF01743"/>
    </source>
</evidence>
<dbReference type="PANTHER" id="PTHR46173:SF1">
    <property type="entry name" value="CCA TRNA NUCLEOTIDYLTRANSFERASE 1, MITOCHONDRIAL"/>
    <property type="match status" value="1"/>
</dbReference>
<dbReference type="RefSeq" id="WP_238316138.1">
    <property type="nucleotide sequence ID" value="NZ_BQKV01000021.1"/>
</dbReference>
<dbReference type="GO" id="GO:0000049">
    <property type="term" value="F:tRNA binding"/>
    <property type="evidence" value="ECO:0007669"/>
    <property type="project" value="TreeGrafter"/>
</dbReference>
<evidence type="ECO:0000256" key="8">
    <source>
        <dbReference type="ARBA" id="ARBA00022884"/>
    </source>
</evidence>
<dbReference type="InterPro" id="IPR002646">
    <property type="entry name" value="PolA_pol_head_dom"/>
</dbReference>
<evidence type="ECO:0000256" key="7">
    <source>
        <dbReference type="ARBA" id="ARBA00022842"/>
    </source>
</evidence>
<dbReference type="EMBL" id="BQKV01000021">
    <property type="protein sequence ID" value="GJN63886.1"/>
    <property type="molecule type" value="Genomic_DNA"/>
</dbReference>
<dbReference type="AlphaFoldDB" id="A0AA37MUC6"/>
<keyword evidence="8 9" id="KW-0694">RNA-binding</keyword>
<dbReference type="Pfam" id="PF01743">
    <property type="entry name" value="PolyA_pol"/>
    <property type="match status" value="1"/>
</dbReference>
<keyword evidence="7" id="KW-0460">Magnesium</keyword>
<evidence type="ECO:0000256" key="4">
    <source>
        <dbReference type="ARBA" id="ARBA00022695"/>
    </source>
</evidence>
<accession>A0AA37MUC6</accession>
<dbReference type="CDD" id="cd05398">
    <property type="entry name" value="NT_ClassII-CCAase"/>
    <property type="match status" value="1"/>
</dbReference>
<protein>
    <recommendedName>
        <fullName evidence="15">CCA tRNA nucleotidyltransferase</fullName>
    </recommendedName>
</protein>